<keyword evidence="6 7" id="KW-0472">Membrane</keyword>
<geneLocation type="plasmid" evidence="10">
    <name>pladfl_1</name>
</geneLocation>
<evidence type="ECO:0000256" key="1">
    <source>
        <dbReference type="ARBA" id="ARBA00004651"/>
    </source>
</evidence>
<evidence type="ECO:0000256" key="2">
    <source>
        <dbReference type="ARBA" id="ARBA00010792"/>
    </source>
</evidence>
<dbReference type="InterPro" id="IPR032816">
    <property type="entry name" value="VTT_dom"/>
</dbReference>
<dbReference type="RefSeq" id="WP_134853286.1">
    <property type="nucleotide sequence ID" value="NZ_CM011003.1"/>
</dbReference>
<dbReference type="InterPro" id="IPR032818">
    <property type="entry name" value="DedA-like"/>
</dbReference>
<reference evidence="9 10" key="2">
    <citation type="submission" date="2013-04" db="EMBL/GenBank/DDBJ databases">
        <authorList>
            <person name="Fiebig A."/>
            <person name="Pradella S."/>
            <person name="Wagner-Doebler I."/>
        </authorList>
    </citation>
    <scope>NUCLEOTIDE SEQUENCE [LARGE SCALE GENOMIC DNA]</scope>
    <source>
        <strain evidence="10">DSM 17067 / NCIMB 14079 / DFL-11</strain>
        <plasmid evidence="10">pladfl_1</plasmid>
    </source>
</reference>
<dbReference type="EMBL" id="ACCU02000005">
    <property type="protein sequence ID" value="EEE48139.2"/>
    <property type="molecule type" value="Genomic_DNA"/>
</dbReference>
<feature type="transmembrane region" description="Helical" evidence="7">
    <location>
        <begin position="12"/>
        <end position="37"/>
    </location>
</feature>
<keyword evidence="9" id="KW-0614">Plasmid</keyword>
<dbReference type="PANTHER" id="PTHR30353:SF15">
    <property type="entry name" value="INNER MEMBRANE PROTEIN YABI"/>
    <property type="match status" value="1"/>
</dbReference>
<organism evidence="9 10">
    <name type="scientific">Roseibium alexandrii (strain DSM 17067 / NCIMB 14079 / DFL-11)</name>
    <name type="common">Labrenzia alexandrii</name>
    <dbReference type="NCBI Taxonomy" id="244592"/>
    <lineage>
        <taxon>Bacteria</taxon>
        <taxon>Pseudomonadati</taxon>
        <taxon>Pseudomonadota</taxon>
        <taxon>Alphaproteobacteria</taxon>
        <taxon>Hyphomicrobiales</taxon>
        <taxon>Stappiaceae</taxon>
        <taxon>Roseibium</taxon>
    </lineage>
</organism>
<reference evidence="9 10" key="1">
    <citation type="submission" date="2008-01" db="EMBL/GenBank/DDBJ databases">
        <authorList>
            <person name="Wagner-Dobler I."/>
            <person name="Ferriera S."/>
            <person name="Johnson J."/>
            <person name="Kravitz S."/>
            <person name="Beeson K."/>
            <person name="Sutton G."/>
            <person name="Rogers Y.-H."/>
            <person name="Friedman R."/>
            <person name="Frazier M."/>
            <person name="Venter J.C."/>
        </authorList>
    </citation>
    <scope>NUCLEOTIDE SEQUENCE [LARGE SCALE GENOMIC DNA]</scope>
    <source>
        <strain evidence="10">DSM 17067 / NCIMB 14079 / DFL-11</strain>
        <plasmid evidence="10">pladfl_1</plasmid>
    </source>
</reference>
<evidence type="ECO:0000259" key="8">
    <source>
        <dbReference type="Pfam" id="PF09335"/>
    </source>
</evidence>
<evidence type="ECO:0000256" key="3">
    <source>
        <dbReference type="ARBA" id="ARBA00022475"/>
    </source>
</evidence>
<feature type="transmembrane region" description="Helical" evidence="7">
    <location>
        <begin position="43"/>
        <end position="59"/>
    </location>
</feature>
<dbReference type="GO" id="GO:0005886">
    <property type="term" value="C:plasma membrane"/>
    <property type="evidence" value="ECO:0007669"/>
    <property type="project" value="UniProtKB-SubCell"/>
</dbReference>
<dbReference type="Proteomes" id="UP000004703">
    <property type="component" value="Plasmid pLADFL_1"/>
</dbReference>
<feature type="transmembrane region" description="Helical" evidence="7">
    <location>
        <begin position="161"/>
        <end position="182"/>
    </location>
</feature>
<keyword evidence="3 7" id="KW-1003">Cell membrane</keyword>
<comment type="caution">
    <text evidence="9">The sequence shown here is derived from an EMBL/GenBank/DDBJ whole genome shotgun (WGS) entry which is preliminary data.</text>
</comment>
<comment type="subcellular location">
    <subcellularLocation>
        <location evidence="1 7">Cell membrane</location>
        <topology evidence="1 7">Multi-pass membrane protein</topology>
    </subcellularLocation>
</comment>
<dbReference type="Pfam" id="PF09335">
    <property type="entry name" value="VTT_dom"/>
    <property type="match status" value="1"/>
</dbReference>
<feature type="transmembrane region" description="Helical" evidence="7">
    <location>
        <begin position="129"/>
        <end position="149"/>
    </location>
</feature>
<dbReference type="PANTHER" id="PTHR30353">
    <property type="entry name" value="INNER MEMBRANE PROTEIN DEDA-RELATED"/>
    <property type="match status" value="1"/>
</dbReference>
<evidence type="ECO:0000256" key="7">
    <source>
        <dbReference type="RuleBase" id="RU367016"/>
    </source>
</evidence>
<evidence type="ECO:0000256" key="4">
    <source>
        <dbReference type="ARBA" id="ARBA00022692"/>
    </source>
</evidence>
<evidence type="ECO:0000256" key="6">
    <source>
        <dbReference type="ARBA" id="ARBA00023136"/>
    </source>
</evidence>
<gene>
    <name evidence="9" type="ORF">SADFL11_33</name>
</gene>
<keyword evidence="5 7" id="KW-1133">Transmembrane helix</keyword>
<accession>A0A5E8H7L4</accession>
<name>A0A5E8H7L4_ROSAD</name>
<feature type="domain" description="VTT" evidence="8">
    <location>
        <begin position="37"/>
        <end position="147"/>
    </location>
</feature>
<comment type="similarity">
    <text evidence="2 7">Belongs to the DedA family.</text>
</comment>
<evidence type="ECO:0000313" key="9">
    <source>
        <dbReference type="EMBL" id="EEE48139.2"/>
    </source>
</evidence>
<sequence length="183" mass="20275">MDALEEWIRLNSYLVYGILFFYCAMKSGALPLFAAIFASTGDLSIFAVSAASFLGGYLGDEARFYLARRYGDYLTSRLPRLGVIVKRAEGLLARHGAKYIFLYRYPKGMRTIGAFPVGLSNMSWLRFTVFNAGSAALWTMLLVAFGYVFGVAIVETVERNWGWLSVVALGVFAVWCGLSIAII</sequence>
<proteinExistence type="inferred from homology"/>
<keyword evidence="4 7" id="KW-0812">Transmembrane</keyword>
<dbReference type="AlphaFoldDB" id="A0A5E8H7L4"/>
<evidence type="ECO:0000256" key="5">
    <source>
        <dbReference type="ARBA" id="ARBA00022989"/>
    </source>
</evidence>
<evidence type="ECO:0000313" key="10">
    <source>
        <dbReference type="Proteomes" id="UP000004703"/>
    </source>
</evidence>
<protein>
    <submittedName>
        <fullName evidence="9">Putative membrane-associated protein</fullName>
    </submittedName>
</protein>